<dbReference type="GO" id="GO:0008270">
    <property type="term" value="F:zinc ion binding"/>
    <property type="evidence" value="ECO:0007669"/>
    <property type="project" value="UniProtKB-UniRule"/>
</dbReference>
<dbReference type="PRINTS" id="PR00983">
    <property type="entry name" value="TRNASYNTHCYS"/>
</dbReference>
<dbReference type="Pfam" id="PF01406">
    <property type="entry name" value="tRNA-synt_1e"/>
    <property type="match status" value="1"/>
</dbReference>
<evidence type="ECO:0000259" key="11">
    <source>
        <dbReference type="Pfam" id="PF01406"/>
    </source>
</evidence>
<evidence type="ECO:0000256" key="6">
    <source>
        <dbReference type="ARBA" id="ARBA00022840"/>
    </source>
</evidence>
<feature type="short sequence motif" description="'KMSKS' region" evidence="10">
    <location>
        <begin position="243"/>
        <end position="247"/>
    </location>
</feature>
<dbReference type="GO" id="GO:0006423">
    <property type="term" value="P:cysteinyl-tRNA aminoacylation"/>
    <property type="evidence" value="ECO:0007669"/>
    <property type="project" value="UniProtKB-UniRule"/>
</dbReference>
<keyword evidence="6 10" id="KW-0067">ATP-binding</keyword>
<comment type="subcellular location">
    <subcellularLocation>
        <location evidence="10">Cytoplasm</location>
    </subcellularLocation>
</comment>
<gene>
    <name evidence="12" type="primary">cysS_1</name>
    <name evidence="10" type="synonym">cysS</name>
    <name evidence="12" type="ORF">NCTC10112_00287</name>
</gene>
<dbReference type="EC" id="6.1.1.16" evidence="10"/>
<evidence type="ECO:0000256" key="10">
    <source>
        <dbReference type="HAMAP-Rule" id="MF_00041"/>
    </source>
</evidence>
<feature type="binding site" evidence="10">
    <location>
        <position position="185"/>
    </location>
    <ligand>
        <name>Zn(2+)</name>
        <dbReference type="ChEBI" id="CHEBI:29105"/>
    </ligand>
</feature>
<dbReference type="HAMAP" id="MF_00041">
    <property type="entry name" value="Cys_tRNA_synth"/>
    <property type="match status" value="1"/>
</dbReference>
<dbReference type="OrthoDB" id="9815130at2"/>
<keyword evidence="5 10" id="KW-0862">Zinc</keyword>
<dbReference type="InterPro" id="IPR024909">
    <property type="entry name" value="Cys-tRNA/MSH_ligase"/>
</dbReference>
<dbReference type="Gene3D" id="3.40.50.620">
    <property type="entry name" value="HUPs"/>
    <property type="match status" value="1"/>
</dbReference>
<name>A0A448ZWB4_METOS</name>
<evidence type="ECO:0000313" key="13">
    <source>
        <dbReference type="Proteomes" id="UP000290482"/>
    </source>
</evidence>
<keyword evidence="8 10" id="KW-0030">Aminoacyl-tRNA synthetase</keyword>
<dbReference type="KEGG" id="mob:NCTC10112_00287"/>
<comment type="similarity">
    <text evidence="10">Belongs to the class-I aminoacyl-tRNA synthetase family.</text>
</comment>
<feature type="binding site" evidence="10">
    <location>
        <position position="211"/>
    </location>
    <ligand>
        <name>Zn(2+)</name>
        <dbReference type="ChEBI" id="CHEBI:29105"/>
    </ligand>
</feature>
<dbReference type="SUPFAM" id="SSF52374">
    <property type="entry name" value="Nucleotidylyl transferase"/>
    <property type="match status" value="1"/>
</dbReference>
<reference evidence="12 13" key="1">
    <citation type="submission" date="2019-01" db="EMBL/GenBank/DDBJ databases">
        <authorList>
            <consortium name="Pathogen Informatics"/>
        </authorList>
    </citation>
    <scope>NUCLEOTIDE SEQUENCE [LARGE SCALE GENOMIC DNA]</scope>
    <source>
        <strain evidence="12 13">NCTC10112</strain>
    </source>
</reference>
<evidence type="ECO:0000256" key="3">
    <source>
        <dbReference type="ARBA" id="ARBA00022723"/>
    </source>
</evidence>
<feature type="binding site" evidence="10">
    <location>
        <position position="246"/>
    </location>
    <ligand>
        <name>ATP</name>
        <dbReference type="ChEBI" id="CHEBI:30616"/>
    </ligand>
</feature>
<dbReference type="GO" id="GO:0004817">
    <property type="term" value="F:cysteine-tRNA ligase activity"/>
    <property type="evidence" value="ECO:0007669"/>
    <property type="project" value="UniProtKB-UniRule"/>
</dbReference>
<keyword evidence="13" id="KW-1185">Reference proteome</keyword>
<comment type="cofactor">
    <cofactor evidence="10">
        <name>Zn(2+)</name>
        <dbReference type="ChEBI" id="CHEBI:29105"/>
    </cofactor>
    <text evidence="10">Binds 1 zinc ion per subunit.</text>
</comment>
<organism evidence="12 13">
    <name type="scientific">Metamycoplasma orale</name>
    <name type="common">Mycoplasma orale</name>
    <dbReference type="NCBI Taxonomy" id="2121"/>
    <lineage>
        <taxon>Bacteria</taxon>
        <taxon>Bacillati</taxon>
        <taxon>Mycoplasmatota</taxon>
        <taxon>Mycoplasmoidales</taxon>
        <taxon>Metamycoplasmataceae</taxon>
        <taxon>Metamycoplasma</taxon>
    </lineage>
</organism>
<dbReference type="RefSeq" id="WP_022936249.1">
    <property type="nucleotide sequence ID" value="NZ_LR214940.1"/>
</dbReference>
<dbReference type="InterPro" id="IPR009080">
    <property type="entry name" value="tRNAsynth_Ia_anticodon-bd"/>
</dbReference>
<feature type="binding site" evidence="10">
    <location>
        <position position="7"/>
    </location>
    <ligand>
        <name>Zn(2+)</name>
        <dbReference type="ChEBI" id="CHEBI:29105"/>
    </ligand>
</feature>
<evidence type="ECO:0000256" key="5">
    <source>
        <dbReference type="ARBA" id="ARBA00022833"/>
    </source>
</evidence>
<dbReference type="SUPFAM" id="SSF47323">
    <property type="entry name" value="Anticodon-binding domain of a subclass of class I aminoacyl-tRNA synthetases"/>
    <property type="match status" value="1"/>
</dbReference>
<dbReference type="GO" id="GO:0005829">
    <property type="term" value="C:cytosol"/>
    <property type="evidence" value="ECO:0007669"/>
    <property type="project" value="TreeGrafter"/>
</dbReference>
<keyword evidence="10" id="KW-0963">Cytoplasm</keyword>
<keyword evidence="2 10" id="KW-0436">Ligase</keyword>
<dbReference type="EMBL" id="LR214940">
    <property type="protein sequence ID" value="VEU55552.1"/>
    <property type="molecule type" value="Genomic_DNA"/>
</dbReference>
<dbReference type="AlphaFoldDB" id="A0A448ZWB4"/>
<evidence type="ECO:0000256" key="9">
    <source>
        <dbReference type="ARBA" id="ARBA00047398"/>
    </source>
</evidence>
<dbReference type="PANTHER" id="PTHR10890">
    <property type="entry name" value="CYSTEINYL-TRNA SYNTHETASE"/>
    <property type="match status" value="1"/>
</dbReference>
<dbReference type="PANTHER" id="PTHR10890:SF3">
    <property type="entry name" value="CYSTEINE--TRNA LIGASE, CYTOPLASMIC"/>
    <property type="match status" value="1"/>
</dbReference>
<evidence type="ECO:0000256" key="4">
    <source>
        <dbReference type="ARBA" id="ARBA00022741"/>
    </source>
</evidence>
<evidence type="ECO:0000256" key="2">
    <source>
        <dbReference type="ARBA" id="ARBA00022598"/>
    </source>
</evidence>
<evidence type="ECO:0000256" key="7">
    <source>
        <dbReference type="ARBA" id="ARBA00022917"/>
    </source>
</evidence>
<feature type="short sequence motif" description="'HIGH' region" evidence="10">
    <location>
        <begin position="9"/>
        <end position="19"/>
    </location>
</feature>
<dbReference type="Proteomes" id="UP000290482">
    <property type="component" value="Chromosome"/>
</dbReference>
<sequence>MKRYYLCGPTVYNKPHIGNYRPIMTFDILIRAKRFLGEEIYFLHNITDIDDKIINKALEENKTEKEIAKYYEEYYLSLFKVLNIAMPTKLVRVTEHLNDMYEYIQKMLDNGSAYKIGTNVYFDVKKYENEYGKVSNQVLANLVKDSEDSKNKKYFADFALWKDTEVGVKYDSPFGKGRPGWHTECSCFINKYFKGETLDVHGGGIDLIFPHHENENIQHFAINKKPIANTWLHFGTINYNNEKMSKSLGNIINFDTYLEKYLPDSYRLLMLTVSYSKPISVTDTLLESINSQLKKFISLYNKVQLENIKQEIDLNIINEILNNVSNLDFAIAYKKILNLFKDKNKSSTFFKLLEILGFVFINNKISQEDKTLYLNWKKLVNDKKYDEADKIRNKLIEKGIL</sequence>
<dbReference type="InterPro" id="IPR015803">
    <property type="entry name" value="Cys-tRNA-ligase"/>
</dbReference>
<proteinExistence type="inferred from homology"/>
<keyword evidence="4 10" id="KW-0547">Nucleotide-binding</keyword>
<comment type="catalytic activity">
    <reaction evidence="9 10">
        <text>tRNA(Cys) + L-cysteine + ATP = L-cysteinyl-tRNA(Cys) + AMP + diphosphate</text>
        <dbReference type="Rhea" id="RHEA:17773"/>
        <dbReference type="Rhea" id="RHEA-COMP:9661"/>
        <dbReference type="Rhea" id="RHEA-COMP:9679"/>
        <dbReference type="ChEBI" id="CHEBI:30616"/>
        <dbReference type="ChEBI" id="CHEBI:33019"/>
        <dbReference type="ChEBI" id="CHEBI:35235"/>
        <dbReference type="ChEBI" id="CHEBI:78442"/>
        <dbReference type="ChEBI" id="CHEBI:78517"/>
        <dbReference type="ChEBI" id="CHEBI:456215"/>
        <dbReference type="EC" id="6.1.1.16"/>
    </reaction>
</comment>
<keyword evidence="7 10" id="KW-0648">Protein biosynthesis</keyword>
<evidence type="ECO:0000256" key="1">
    <source>
        <dbReference type="ARBA" id="ARBA00011245"/>
    </source>
</evidence>
<accession>A0A448ZWB4</accession>
<feature type="binding site" evidence="10">
    <location>
        <position position="215"/>
    </location>
    <ligand>
        <name>Zn(2+)</name>
        <dbReference type="ChEBI" id="CHEBI:29105"/>
    </ligand>
</feature>
<protein>
    <recommendedName>
        <fullName evidence="10">Cysteine--tRNA ligase</fullName>
        <ecNumber evidence="10">6.1.1.16</ecNumber>
    </recommendedName>
    <alternativeName>
        <fullName evidence="10">Cysteinyl-tRNA synthetase</fullName>
        <shortName evidence="10">CysRS</shortName>
    </alternativeName>
</protein>
<dbReference type="GO" id="GO:0005524">
    <property type="term" value="F:ATP binding"/>
    <property type="evidence" value="ECO:0007669"/>
    <property type="project" value="UniProtKB-UniRule"/>
</dbReference>
<evidence type="ECO:0000256" key="8">
    <source>
        <dbReference type="ARBA" id="ARBA00023146"/>
    </source>
</evidence>
<dbReference type="InterPro" id="IPR032678">
    <property type="entry name" value="tRNA-synt_1_cat_dom"/>
</dbReference>
<keyword evidence="3 10" id="KW-0479">Metal-binding</keyword>
<comment type="subunit">
    <text evidence="1 10">Monomer.</text>
</comment>
<feature type="domain" description="tRNA synthetases class I catalytic" evidence="11">
    <location>
        <begin position="4"/>
        <end position="289"/>
    </location>
</feature>
<evidence type="ECO:0000313" key="12">
    <source>
        <dbReference type="EMBL" id="VEU55552.1"/>
    </source>
</evidence>
<dbReference type="InterPro" id="IPR014729">
    <property type="entry name" value="Rossmann-like_a/b/a_fold"/>
</dbReference>